<dbReference type="OrthoDB" id="2628039at2759"/>
<name>A0A0D0DII3_9AGAM</name>
<reference evidence="1 2" key="1">
    <citation type="submission" date="2014-04" db="EMBL/GenBank/DDBJ databases">
        <authorList>
            <consortium name="DOE Joint Genome Institute"/>
            <person name="Kuo A."/>
            <person name="Kohler A."/>
            <person name="Jargeat P."/>
            <person name="Nagy L.G."/>
            <person name="Floudas D."/>
            <person name="Copeland A."/>
            <person name="Barry K.W."/>
            <person name="Cichocki N."/>
            <person name="Veneault-Fourrey C."/>
            <person name="LaButti K."/>
            <person name="Lindquist E.A."/>
            <person name="Lipzen A."/>
            <person name="Lundell T."/>
            <person name="Morin E."/>
            <person name="Murat C."/>
            <person name="Sun H."/>
            <person name="Tunlid A."/>
            <person name="Henrissat B."/>
            <person name="Grigoriev I.V."/>
            <person name="Hibbett D.S."/>
            <person name="Martin F."/>
            <person name="Nordberg H.P."/>
            <person name="Cantor M.N."/>
            <person name="Hua S.X."/>
        </authorList>
    </citation>
    <scope>NUCLEOTIDE SEQUENCE [LARGE SCALE GENOMIC DNA]</scope>
    <source>
        <strain evidence="1 2">Ve08.2h10</strain>
    </source>
</reference>
<protein>
    <submittedName>
        <fullName evidence="1">Uncharacterized protein</fullName>
    </submittedName>
</protein>
<organism evidence="1 2">
    <name type="scientific">Paxillus rubicundulus Ve08.2h10</name>
    <dbReference type="NCBI Taxonomy" id="930991"/>
    <lineage>
        <taxon>Eukaryota</taxon>
        <taxon>Fungi</taxon>
        <taxon>Dikarya</taxon>
        <taxon>Basidiomycota</taxon>
        <taxon>Agaricomycotina</taxon>
        <taxon>Agaricomycetes</taxon>
        <taxon>Agaricomycetidae</taxon>
        <taxon>Boletales</taxon>
        <taxon>Paxilineae</taxon>
        <taxon>Paxillaceae</taxon>
        <taxon>Paxillus</taxon>
    </lineage>
</organism>
<accession>A0A0D0DII3</accession>
<evidence type="ECO:0000313" key="2">
    <source>
        <dbReference type="Proteomes" id="UP000054538"/>
    </source>
</evidence>
<evidence type="ECO:0000313" key="1">
    <source>
        <dbReference type="EMBL" id="KIK81354.1"/>
    </source>
</evidence>
<proteinExistence type="predicted"/>
<dbReference type="HOGENOM" id="CLU_1540550_0_0_1"/>
<gene>
    <name evidence="1" type="ORF">PAXRUDRAFT_761421</name>
</gene>
<sequence>MHGPPEEGVPIHYDGTNHKTYSLVGAVTEPNSSQKVPLVQAVGLTHGSDVLHAQTANSGFDEVVEQQGSAGGTHLETMHEHMAESSDPSTRSSRVSCPEQRCQWVCPNGSVCDQYISCLGVPKHFKRFHGIVNIPKDAEIPCLWYGCFQGTVRRSNFVRHIREGRDSDSHLGHKRDGVDHYH</sequence>
<dbReference type="Proteomes" id="UP000054538">
    <property type="component" value="Unassembled WGS sequence"/>
</dbReference>
<dbReference type="AlphaFoldDB" id="A0A0D0DII3"/>
<dbReference type="EMBL" id="KN825814">
    <property type="protein sequence ID" value="KIK81354.1"/>
    <property type="molecule type" value="Genomic_DNA"/>
</dbReference>
<keyword evidence="2" id="KW-1185">Reference proteome</keyword>
<reference evidence="2" key="2">
    <citation type="submission" date="2015-01" db="EMBL/GenBank/DDBJ databases">
        <title>Evolutionary Origins and Diversification of the Mycorrhizal Mutualists.</title>
        <authorList>
            <consortium name="DOE Joint Genome Institute"/>
            <consortium name="Mycorrhizal Genomics Consortium"/>
            <person name="Kohler A."/>
            <person name="Kuo A."/>
            <person name="Nagy L.G."/>
            <person name="Floudas D."/>
            <person name="Copeland A."/>
            <person name="Barry K.W."/>
            <person name="Cichocki N."/>
            <person name="Veneault-Fourrey C."/>
            <person name="LaButti K."/>
            <person name="Lindquist E.A."/>
            <person name="Lipzen A."/>
            <person name="Lundell T."/>
            <person name="Morin E."/>
            <person name="Murat C."/>
            <person name="Riley R."/>
            <person name="Ohm R."/>
            <person name="Sun H."/>
            <person name="Tunlid A."/>
            <person name="Henrissat B."/>
            <person name="Grigoriev I.V."/>
            <person name="Hibbett D.S."/>
            <person name="Martin F."/>
        </authorList>
    </citation>
    <scope>NUCLEOTIDE SEQUENCE [LARGE SCALE GENOMIC DNA]</scope>
    <source>
        <strain evidence="2">Ve08.2h10</strain>
    </source>
</reference>
<dbReference type="InParanoid" id="A0A0D0DII3"/>